<name>A0A6C0F801_9ZZZZ</name>
<proteinExistence type="predicted"/>
<dbReference type="EMBL" id="MN738786">
    <property type="protein sequence ID" value="QHT36699.1"/>
    <property type="molecule type" value="Genomic_DNA"/>
</dbReference>
<sequence>MSQELLDCIQKKGIHIPEEILHKLKCPPNNKDKISFIDVIKNNSPFTVIEAPTTMIDYIKQQLAEKLVGTELKDVRINENGNKTEDRLIDIHPDNFQRPRTVNNKKQSAGYPDLIYGTDVKDKNTLDDYIKSTEAYVEVKLYKEGTQDSSFRAFYMSSFTKITKSCPHLLIGFSHDGKKIRKVDVIDLYHKVLNVKIEYHMSNKEIYPQIEKPKKPKKPKNTPIPATYTLEQIGEIHHSNKMTKSEKRQVYKEIIDKHKLTKCGKSAKKMYESLIKHFQYSEEAKQLNM</sequence>
<dbReference type="AlphaFoldDB" id="A0A6C0F801"/>
<accession>A0A6C0F801</accession>
<reference evidence="1" key="1">
    <citation type="journal article" date="2020" name="Nature">
        <title>Giant virus diversity and host interactions through global metagenomics.</title>
        <authorList>
            <person name="Schulz F."/>
            <person name="Roux S."/>
            <person name="Paez-Espino D."/>
            <person name="Jungbluth S."/>
            <person name="Walsh D.A."/>
            <person name="Denef V.J."/>
            <person name="McMahon K.D."/>
            <person name="Konstantinidis K.T."/>
            <person name="Eloe-Fadrosh E.A."/>
            <person name="Kyrpides N.C."/>
            <person name="Woyke T."/>
        </authorList>
    </citation>
    <scope>NUCLEOTIDE SEQUENCE</scope>
    <source>
        <strain evidence="1">GVMAG-S-ERX555967-130</strain>
    </source>
</reference>
<protein>
    <submittedName>
        <fullName evidence="1">Uncharacterized protein</fullName>
    </submittedName>
</protein>
<organism evidence="1">
    <name type="scientific">viral metagenome</name>
    <dbReference type="NCBI Taxonomy" id="1070528"/>
    <lineage>
        <taxon>unclassified sequences</taxon>
        <taxon>metagenomes</taxon>
        <taxon>organismal metagenomes</taxon>
    </lineage>
</organism>
<evidence type="ECO:0000313" key="1">
    <source>
        <dbReference type="EMBL" id="QHT36699.1"/>
    </source>
</evidence>